<protein>
    <recommendedName>
        <fullName evidence="4 5">Flagellar hook-basal body complex protein FliE</fullName>
    </recommendedName>
</protein>
<keyword evidence="6" id="KW-0282">Flagellum</keyword>
<proteinExistence type="inferred from homology"/>
<name>A0ABU0XG77_9MICO</name>
<dbReference type="PANTHER" id="PTHR34653">
    <property type="match status" value="1"/>
</dbReference>
<dbReference type="Pfam" id="PF02049">
    <property type="entry name" value="FliE"/>
    <property type="match status" value="1"/>
</dbReference>
<comment type="caution">
    <text evidence="6">The sequence shown here is derived from an EMBL/GenBank/DDBJ whole genome shotgun (WGS) entry which is preliminary data.</text>
</comment>
<dbReference type="HAMAP" id="MF_00724">
    <property type="entry name" value="FliE"/>
    <property type="match status" value="1"/>
</dbReference>
<evidence type="ECO:0000256" key="2">
    <source>
        <dbReference type="ARBA" id="ARBA00009272"/>
    </source>
</evidence>
<accession>A0ABU0XG77</accession>
<dbReference type="PANTHER" id="PTHR34653:SF1">
    <property type="entry name" value="FLAGELLAR HOOK-BASAL BODY COMPLEX PROTEIN FLIE"/>
    <property type="match status" value="1"/>
</dbReference>
<evidence type="ECO:0000256" key="1">
    <source>
        <dbReference type="ARBA" id="ARBA00004117"/>
    </source>
</evidence>
<evidence type="ECO:0000256" key="5">
    <source>
        <dbReference type="NCBIfam" id="TIGR00205"/>
    </source>
</evidence>
<dbReference type="EMBL" id="JAVFCB010000002">
    <property type="protein sequence ID" value="MDQ4213195.1"/>
    <property type="molecule type" value="Genomic_DNA"/>
</dbReference>
<reference evidence="6 7" key="1">
    <citation type="submission" date="2023-08" db="EMBL/GenBank/DDBJ databases">
        <title>Microbacterium sp. nov., isolated from a waste landfill.</title>
        <authorList>
            <person name="Wen W."/>
        </authorList>
    </citation>
    <scope>NUCLEOTIDE SEQUENCE [LARGE SCALE GENOMIC DNA]</scope>
    <source>
        <strain evidence="6 7">ASV81</strain>
    </source>
</reference>
<dbReference type="InterPro" id="IPR001624">
    <property type="entry name" value="FliE"/>
</dbReference>
<dbReference type="PRINTS" id="PR01006">
    <property type="entry name" value="FLGHOOKFLIE"/>
</dbReference>
<keyword evidence="6" id="KW-0966">Cell projection</keyword>
<dbReference type="NCBIfam" id="TIGR00205">
    <property type="entry name" value="fliE"/>
    <property type="match status" value="1"/>
</dbReference>
<comment type="subcellular location">
    <subcellularLocation>
        <location evidence="1 4">Bacterial flagellum basal body</location>
    </subcellularLocation>
</comment>
<keyword evidence="7" id="KW-1185">Reference proteome</keyword>
<sequence length="110" mass="11020">MSTPVAAITPGVSPLSALSFENTPPPAVPGAAAGSGTAGSFATTLTSAVDGLQQLQSTSNELAVRAVTGNLDDIHQATIAAARASVTLDLVVAVRDRSVAAFNDIMRMQA</sequence>
<dbReference type="Proteomes" id="UP001230289">
    <property type="component" value="Unassembled WGS sequence"/>
</dbReference>
<gene>
    <name evidence="4 6" type="primary">fliE</name>
    <name evidence="6" type="ORF">RBR11_04640</name>
</gene>
<organism evidence="6 7">
    <name type="scientific">Microbacterium capsulatum</name>
    <dbReference type="NCBI Taxonomy" id="3041921"/>
    <lineage>
        <taxon>Bacteria</taxon>
        <taxon>Bacillati</taxon>
        <taxon>Actinomycetota</taxon>
        <taxon>Actinomycetes</taxon>
        <taxon>Micrococcales</taxon>
        <taxon>Microbacteriaceae</taxon>
        <taxon>Microbacterium</taxon>
    </lineage>
</organism>
<comment type="similarity">
    <text evidence="2 4">Belongs to the FliE family.</text>
</comment>
<evidence type="ECO:0000256" key="4">
    <source>
        <dbReference type="HAMAP-Rule" id="MF_00724"/>
    </source>
</evidence>
<evidence type="ECO:0000313" key="7">
    <source>
        <dbReference type="Proteomes" id="UP001230289"/>
    </source>
</evidence>
<keyword evidence="6" id="KW-0969">Cilium</keyword>
<evidence type="ECO:0000313" key="6">
    <source>
        <dbReference type="EMBL" id="MDQ4213195.1"/>
    </source>
</evidence>
<dbReference type="RefSeq" id="WP_308488130.1">
    <property type="nucleotide sequence ID" value="NZ_JAVFCB010000002.1"/>
</dbReference>
<keyword evidence="3 4" id="KW-0975">Bacterial flagellum</keyword>
<evidence type="ECO:0000256" key="3">
    <source>
        <dbReference type="ARBA" id="ARBA00023143"/>
    </source>
</evidence>